<dbReference type="GO" id="GO:0005886">
    <property type="term" value="C:plasma membrane"/>
    <property type="evidence" value="ECO:0007669"/>
    <property type="project" value="UniProtKB-SubCell"/>
</dbReference>
<feature type="transmembrane region" description="Helical" evidence="7">
    <location>
        <begin position="161"/>
        <end position="182"/>
    </location>
</feature>
<feature type="transmembrane region" description="Helical" evidence="7">
    <location>
        <begin position="254"/>
        <end position="274"/>
    </location>
</feature>
<feature type="transmembrane region" description="Helical" evidence="7">
    <location>
        <begin position="225"/>
        <end position="242"/>
    </location>
</feature>
<accession>A0A410PXC5</accession>
<organism evidence="9 10">
    <name type="scientific">Aminipila luticellarii</name>
    <dbReference type="NCBI Taxonomy" id="2507160"/>
    <lineage>
        <taxon>Bacteria</taxon>
        <taxon>Bacillati</taxon>
        <taxon>Bacillota</taxon>
        <taxon>Clostridia</taxon>
        <taxon>Peptostreptococcales</taxon>
        <taxon>Anaerovoracaceae</taxon>
        <taxon>Aminipila</taxon>
    </lineage>
</organism>
<evidence type="ECO:0000256" key="4">
    <source>
        <dbReference type="ARBA" id="ARBA00022692"/>
    </source>
</evidence>
<dbReference type="Proteomes" id="UP000287601">
    <property type="component" value="Chromosome"/>
</dbReference>
<evidence type="ECO:0000256" key="2">
    <source>
        <dbReference type="ARBA" id="ARBA00007362"/>
    </source>
</evidence>
<feature type="transmembrane region" description="Helical" evidence="7">
    <location>
        <begin position="138"/>
        <end position="155"/>
    </location>
</feature>
<keyword evidence="6 7" id="KW-0472">Membrane</keyword>
<evidence type="ECO:0000259" key="8">
    <source>
        <dbReference type="Pfam" id="PF00892"/>
    </source>
</evidence>
<dbReference type="AlphaFoldDB" id="A0A410PXC5"/>
<dbReference type="InterPro" id="IPR037185">
    <property type="entry name" value="EmrE-like"/>
</dbReference>
<evidence type="ECO:0000256" key="5">
    <source>
        <dbReference type="ARBA" id="ARBA00022989"/>
    </source>
</evidence>
<feature type="domain" description="EamA" evidence="8">
    <location>
        <begin position="163"/>
        <end position="295"/>
    </location>
</feature>
<feature type="domain" description="EamA" evidence="8">
    <location>
        <begin position="7"/>
        <end position="153"/>
    </location>
</feature>
<comment type="subcellular location">
    <subcellularLocation>
        <location evidence="1">Cell membrane</location>
        <topology evidence="1">Multi-pass membrane protein</topology>
    </subcellularLocation>
</comment>
<reference evidence="9 10" key="1">
    <citation type="submission" date="2019-01" db="EMBL/GenBank/DDBJ databases">
        <title>Draft genomes of a novel of Aminipila strains.</title>
        <authorList>
            <person name="Ma S."/>
        </authorList>
    </citation>
    <scope>NUCLEOTIDE SEQUENCE [LARGE SCALE GENOMIC DNA]</scope>
    <source>
        <strain evidence="10">JN-39</strain>
    </source>
</reference>
<feature type="transmembrane region" description="Helical" evidence="7">
    <location>
        <begin position="194"/>
        <end position="213"/>
    </location>
</feature>
<dbReference type="OrthoDB" id="9804865at2"/>
<dbReference type="SUPFAM" id="SSF103481">
    <property type="entry name" value="Multidrug resistance efflux transporter EmrE"/>
    <property type="match status" value="2"/>
</dbReference>
<dbReference type="InterPro" id="IPR051258">
    <property type="entry name" value="Diverse_Substrate_Transporter"/>
</dbReference>
<dbReference type="InterPro" id="IPR000620">
    <property type="entry name" value="EamA_dom"/>
</dbReference>
<dbReference type="PANTHER" id="PTHR42920:SF5">
    <property type="entry name" value="EAMA DOMAIN-CONTAINING PROTEIN"/>
    <property type="match status" value="1"/>
</dbReference>
<dbReference type="Pfam" id="PF00892">
    <property type="entry name" value="EamA"/>
    <property type="match status" value="2"/>
</dbReference>
<feature type="transmembrane region" description="Helical" evidence="7">
    <location>
        <begin position="82"/>
        <end position="101"/>
    </location>
</feature>
<feature type="transmembrane region" description="Helical" evidence="7">
    <location>
        <begin position="113"/>
        <end position="131"/>
    </location>
</feature>
<feature type="transmembrane region" description="Helical" evidence="7">
    <location>
        <begin position="34"/>
        <end position="56"/>
    </location>
</feature>
<protein>
    <submittedName>
        <fullName evidence="9">DMT family transporter</fullName>
    </submittedName>
</protein>
<evidence type="ECO:0000256" key="1">
    <source>
        <dbReference type="ARBA" id="ARBA00004651"/>
    </source>
</evidence>
<keyword evidence="10" id="KW-1185">Reference proteome</keyword>
<evidence type="ECO:0000256" key="3">
    <source>
        <dbReference type="ARBA" id="ARBA00022475"/>
    </source>
</evidence>
<dbReference type="PANTHER" id="PTHR42920">
    <property type="entry name" value="OS03G0707200 PROTEIN-RELATED"/>
    <property type="match status" value="1"/>
</dbReference>
<dbReference type="RefSeq" id="WP_128746371.1">
    <property type="nucleotide sequence ID" value="NZ_CP035281.1"/>
</dbReference>
<comment type="similarity">
    <text evidence="2">Belongs to the EamA transporter family.</text>
</comment>
<evidence type="ECO:0000313" key="9">
    <source>
        <dbReference type="EMBL" id="QAT43593.1"/>
    </source>
</evidence>
<keyword evidence="3" id="KW-1003">Cell membrane</keyword>
<proteinExistence type="inferred from homology"/>
<dbReference type="KEGG" id="amij:EQM06_10385"/>
<name>A0A410PXC5_9FIRM</name>
<sequence>MSKKVRANILLLLTALIWGSAFVAQIKGMDNLGPFSFACIRNLVGAVFLIPVIFVLDKLDLNHAQEPDAEKTEAEKKAERKILLTGGIACGLALFVAGSLQQVGLMYTTAGKGGFITALYIVIVPILGLFLKKKVRPIIWGCVAVAAVGLYLLCIKEGFTIGLGDLLILICSFGFSIHILIIDHFSPKTDGVRMSCIQFFIVGILSGIVMFAVETPNLHDILISWMPIVYSGVLSSGVAYTLQIVAQKDTDPTVASLLLSLESVFAVLSGMIVLHEVLSGREILGCILMFSSIIVAQLPSKADRLSQGNPSA</sequence>
<keyword evidence="4 7" id="KW-0812">Transmembrane</keyword>
<gene>
    <name evidence="9" type="ORF">EQM06_10385</name>
</gene>
<evidence type="ECO:0000313" key="10">
    <source>
        <dbReference type="Proteomes" id="UP000287601"/>
    </source>
</evidence>
<evidence type="ECO:0000256" key="7">
    <source>
        <dbReference type="SAM" id="Phobius"/>
    </source>
</evidence>
<evidence type="ECO:0000256" key="6">
    <source>
        <dbReference type="ARBA" id="ARBA00023136"/>
    </source>
</evidence>
<keyword evidence="5 7" id="KW-1133">Transmembrane helix</keyword>
<dbReference type="EMBL" id="CP035281">
    <property type="protein sequence ID" value="QAT43593.1"/>
    <property type="molecule type" value="Genomic_DNA"/>
</dbReference>